<dbReference type="GO" id="GO:0005829">
    <property type="term" value="C:cytosol"/>
    <property type="evidence" value="ECO:0007669"/>
    <property type="project" value="TreeGrafter"/>
</dbReference>
<dbReference type="PANTHER" id="PTHR48111:SF2">
    <property type="entry name" value="RESPONSE REGULATOR SAER"/>
    <property type="match status" value="1"/>
</dbReference>
<dbReference type="AlphaFoldDB" id="H6NPZ6"/>
<evidence type="ECO:0000256" key="7">
    <source>
        <dbReference type="PROSITE-ProRule" id="PRU00169"/>
    </source>
</evidence>
<dbReference type="SUPFAM" id="SSF52172">
    <property type="entry name" value="CheY-like"/>
    <property type="match status" value="1"/>
</dbReference>
<dbReference type="Proteomes" id="UP000007523">
    <property type="component" value="Chromosome"/>
</dbReference>
<dbReference type="KEGG" id="pmq:PM3016_4423"/>
<dbReference type="FunFam" id="1.10.10.10:FF:000018">
    <property type="entry name" value="DNA-binding response regulator ResD"/>
    <property type="match status" value="1"/>
</dbReference>
<dbReference type="SMART" id="SM00862">
    <property type="entry name" value="Trans_reg_C"/>
    <property type="match status" value="1"/>
</dbReference>
<feature type="modified residue" description="4-aspartylphosphate" evidence="7">
    <location>
        <position position="61"/>
    </location>
</feature>
<evidence type="ECO:0000256" key="5">
    <source>
        <dbReference type="ARBA" id="ARBA00023125"/>
    </source>
</evidence>
<protein>
    <submittedName>
        <fullName evidence="11">Winged helix family two component transcriptional regulator</fullName>
    </submittedName>
</protein>
<keyword evidence="5 8" id="KW-0238">DNA-binding</keyword>
<dbReference type="GO" id="GO:0006355">
    <property type="term" value="P:regulation of DNA-templated transcription"/>
    <property type="evidence" value="ECO:0007669"/>
    <property type="project" value="InterPro"/>
</dbReference>
<dbReference type="PROSITE" id="PS51755">
    <property type="entry name" value="OMPR_PHOB"/>
    <property type="match status" value="1"/>
</dbReference>
<dbReference type="Pfam" id="PF00072">
    <property type="entry name" value="Response_reg"/>
    <property type="match status" value="1"/>
</dbReference>
<keyword evidence="12" id="KW-1185">Reference proteome</keyword>
<evidence type="ECO:0000259" key="10">
    <source>
        <dbReference type="PROSITE" id="PS51755"/>
    </source>
</evidence>
<name>H6NPZ6_9BACL</name>
<dbReference type="InterPro" id="IPR001867">
    <property type="entry name" value="OmpR/PhoB-type_DNA-bd"/>
</dbReference>
<feature type="domain" description="Response regulatory" evidence="9">
    <location>
        <begin position="9"/>
        <end position="125"/>
    </location>
</feature>
<dbReference type="Gene3D" id="6.10.250.690">
    <property type="match status" value="1"/>
</dbReference>
<dbReference type="CDD" id="cd17574">
    <property type="entry name" value="REC_OmpR"/>
    <property type="match status" value="1"/>
</dbReference>
<feature type="domain" description="OmpR/PhoB-type" evidence="10">
    <location>
        <begin position="138"/>
        <end position="237"/>
    </location>
</feature>
<evidence type="ECO:0000256" key="1">
    <source>
        <dbReference type="ARBA" id="ARBA00004496"/>
    </source>
</evidence>
<dbReference type="InterPro" id="IPR036388">
    <property type="entry name" value="WH-like_DNA-bd_sf"/>
</dbReference>
<feature type="DNA-binding region" description="OmpR/PhoB-type" evidence="8">
    <location>
        <begin position="138"/>
        <end position="237"/>
    </location>
</feature>
<dbReference type="GO" id="GO:0000976">
    <property type="term" value="F:transcription cis-regulatory region binding"/>
    <property type="evidence" value="ECO:0007669"/>
    <property type="project" value="TreeGrafter"/>
</dbReference>
<keyword evidence="2 7" id="KW-0597">Phosphoprotein</keyword>
<evidence type="ECO:0000256" key="2">
    <source>
        <dbReference type="ARBA" id="ARBA00022553"/>
    </source>
</evidence>
<evidence type="ECO:0000313" key="11">
    <source>
        <dbReference type="EMBL" id="AFC31187.1"/>
    </source>
</evidence>
<dbReference type="InterPro" id="IPR039420">
    <property type="entry name" value="WalR-like"/>
</dbReference>
<gene>
    <name evidence="11" type="ORF">PM3016_4423</name>
</gene>
<dbReference type="SMART" id="SM00448">
    <property type="entry name" value="REC"/>
    <property type="match status" value="1"/>
</dbReference>
<dbReference type="PROSITE" id="PS50110">
    <property type="entry name" value="RESPONSE_REGULATORY"/>
    <property type="match status" value="1"/>
</dbReference>
<comment type="subcellular location">
    <subcellularLocation>
        <location evidence="1">Cytoplasm</location>
    </subcellularLocation>
</comment>
<dbReference type="STRING" id="1116391.PM3016_4423"/>
<sequence length="244" mass="27708">MRQGERLKSILLVEDDMDLGELLRDCMERDGLQVVWCRDGIEARERLTRGAADGYDLAVLDLMLPGADGLELLRLIRQAGSLPVLMISCRGEETDKIVGLRMGADDYLAKPFGLGEFAARVHAMLRRYLDFGAPQQPNPWLEQRGIRLNTETYEVYVGGREVALTGKEFELLKVFLAQPKRVYSKAQLFRAVWQQEYLYDENTVMVHIRRLRSKIEPEPSQPRYIQTVWGIGYKLGGCGEGEGA</sequence>
<keyword evidence="4" id="KW-0805">Transcription regulation</keyword>
<evidence type="ECO:0000256" key="6">
    <source>
        <dbReference type="ARBA" id="ARBA00023163"/>
    </source>
</evidence>
<accession>H6NPZ6</accession>
<proteinExistence type="predicted"/>
<dbReference type="InterPro" id="IPR011006">
    <property type="entry name" value="CheY-like_superfamily"/>
</dbReference>
<dbReference type="GO" id="GO:0000156">
    <property type="term" value="F:phosphorelay response regulator activity"/>
    <property type="evidence" value="ECO:0007669"/>
    <property type="project" value="TreeGrafter"/>
</dbReference>
<evidence type="ECO:0000256" key="3">
    <source>
        <dbReference type="ARBA" id="ARBA00023012"/>
    </source>
</evidence>
<evidence type="ECO:0000313" key="12">
    <source>
        <dbReference type="Proteomes" id="UP000007523"/>
    </source>
</evidence>
<evidence type="ECO:0000256" key="8">
    <source>
        <dbReference type="PROSITE-ProRule" id="PRU01091"/>
    </source>
</evidence>
<dbReference type="CDD" id="cd00383">
    <property type="entry name" value="trans_reg_C"/>
    <property type="match status" value="1"/>
</dbReference>
<dbReference type="Gene3D" id="3.40.50.2300">
    <property type="match status" value="1"/>
</dbReference>
<dbReference type="Pfam" id="PF00486">
    <property type="entry name" value="Trans_reg_C"/>
    <property type="match status" value="1"/>
</dbReference>
<evidence type="ECO:0000259" key="9">
    <source>
        <dbReference type="PROSITE" id="PS50110"/>
    </source>
</evidence>
<dbReference type="Gene3D" id="1.10.10.10">
    <property type="entry name" value="Winged helix-like DNA-binding domain superfamily/Winged helix DNA-binding domain"/>
    <property type="match status" value="1"/>
</dbReference>
<dbReference type="PANTHER" id="PTHR48111">
    <property type="entry name" value="REGULATOR OF RPOS"/>
    <property type="match status" value="1"/>
</dbReference>
<dbReference type="EMBL" id="CP003235">
    <property type="protein sequence ID" value="AFC31187.1"/>
    <property type="molecule type" value="Genomic_DNA"/>
</dbReference>
<dbReference type="InterPro" id="IPR001789">
    <property type="entry name" value="Sig_transdc_resp-reg_receiver"/>
</dbReference>
<organism evidence="11 12">
    <name type="scientific">Paenibacillus mucilaginosus 3016</name>
    <dbReference type="NCBI Taxonomy" id="1116391"/>
    <lineage>
        <taxon>Bacteria</taxon>
        <taxon>Bacillati</taxon>
        <taxon>Bacillota</taxon>
        <taxon>Bacilli</taxon>
        <taxon>Bacillales</taxon>
        <taxon>Paenibacillaceae</taxon>
        <taxon>Paenibacillus</taxon>
    </lineage>
</organism>
<reference evidence="11 12" key="1">
    <citation type="journal article" date="2012" name="J. Bacteriol.">
        <title>Complete Genome Sequence of Paenibacillus mucilaginosus 3016, a Bacterium Functional as Microbial Fertilizer.</title>
        <authorList>
            <person name="Ma M."/>
            <person name="Wang Z."/>
            <person name="Li L."/>
            <person name="Jiang X."/>
            <person name="Guan D."/>
            <person name="Cao F."/>
            <person name="Chen H."/>
            <person name="Wang X."/>
            <person name="Shen D."/>
            <person name="Du B."/>
            <person name="Li J."/>
        </authorList>
    </citation>
    <scope>NUCLEOTIDE SEQUENCE [LARGE SCALE GENOMIC DNA]</scope>
    <source>
        <strain evidence="11 12">3016</strain>
    </source>
</reference>
<keyword evidence="3" id="KW-0902">Two-component regulatory system</keyword>
<dbReference type="GO" id="GO:0032993">
    <property type="term" value="C:protein-DNA complex"/>
    <property type="evidence" value="ECO:0007669"/>
    <property type="project" value="TreeGrafter"/>
</dbReference>
<keyword evidence="6" id="KW-0804">Transcription</keyword>
<dbReference type="HOGENOM" id="CLU_000445_30_4_9"/>
<dbReference type="RefSeq" id="WP_014370950.1">
    <property type="nucleotide sequence ID" value="NC_016935.1"/>
</dbReference>
<evidence type="ECO:0000256" key="4">
    <source>
        <dbReference type="ARBA" id="ARBA00023015"/>
    </source>
</evidence>